<evidence type="ECO:0000256" key="2">
    <source>
        <dbReference type="SAM" id="SignalP"/>
    </source>
</evidence>
<sequence>MRRTKPLAVVAGAALLTLAACGGSGDGGETNAGEREFDNAAETIDKDPEAQGPAEDIEGATAGGTITVFLPGDPGPDDLDPTNGWSVTGNSIQQALTSRSLTQYKRDPESTTGEMILVPDLAVDLGQPNEDFTEWTFEIRDDATWEDGSPITAEEVAWGITRSMDSEQFPSGPGTEYSQQYFLGAGEYEGPYTSKNADWEGVEFDNDASTVTIKMAKTFPDMDYWGAFMAMGPAPLGKESQPPAYGQNIKSNGPYKVDSFRPGDELVLVKNDQWNPESDPARHQYADKWVFKFNADGDQTDQIMLSDNTESQTALSTQLGSSSYTDGSEVLGDRLVQQSSQCTSFLYPDYESTDLNWRKAVAYAIPYESVWQAGGEVPGVTRVPANSIMPPGMSGKSDYFVDGEQFTYDPEKAKELLAESDTPAEISMIFYEADPLAVASQQQLEKGFEEAGFTVKATGVQESPYSTWTNPDDKLNKSLNLRGVNWCSDWPSGLTMVPPLTRTGATYNTGFFSEQSMDDRMDEIPTLPLEEQAEAWGELDETMSTEFFPIIPTAFRNDLYAFGSKIGNPTGDGSIGAPNYKDLYVMQ</sequence>
<keyword evidence="5" id="KW-1185">Reference proteome</keyword>
<dbReference type="InterPro" id="IPR030678">
    <property type="entry name" value="Peptide/Ni-bd"/>
</dbReference>
<dbReference type="Pfam" id="PF00496">
    <property type="entry name" value="SBP_bac_5"/>
    <property type="match status" value="1"/>
</dbReference>
<keyword evidence="2" id="KW-0732">Signal</keyword>
<dbReference type="Proteomes" id="UP000516957">
    <property type="component" value="Unassembled WGS sequence"/>
</dbReference>
<evidence type="ECO:0000313" key="5">
    <source>
        <dbReference type="Proteomes" id="UP000516957"/>
    </source>
</evidence>
<dbReference type="SUPFAM" id="SSF53850">
    <property type="entry name" value="Periplasmic binding protein-like II"/>
    <property type="match status" value="1"/>
</dbReference>
<dbReference type="GO" id="GO:0015833">
    <property type="term" value="P:peptide transport"/>
    <property type="evidence" value="ECO:0007669"/>
    <property type="project" value="TreeGrafter"/>
</dbReference>
<name>A0A7Y9F536_9ACTN</name>
<dbReference type="GO" id="GO:1904680">
    <property type="term" value="F:peptide transmembrane transporter activity"/>
    <property type="evidence" value="ECO:0007669"/>
    <property type="project" value="TreeGrafter"/>
</dbReference>
<feature type="domain" description="Solute-binding protein family 5" evidence="3">
    <location>
        <begin position="117"/>
        <end position="505"/>
    </location>
</feature>
<dbReference type="Gene3D" id="3.10.105.10">
    <property type="entry name" value="Dipeptide-binding Protein, Domain 3"/>
    <property type="match status" value="1"/>
</dbReference>
<dbReference type="GO" id="GO:0043190">
    <property type="term" value="C:ATP-binding cassette (ABC) transporter complex"/>
    <property type="evidence" value="ECO:0007669"/>
    <property type="project" value="InterPro"/>
</dbReference>
<proteinExistence type="predicted"/>
<evidence type="ECO:0000259" key="3">
    <source>
        <dbReference type="Pfam" id="PF00496"/>
    </source>
</evidence>
<dbReference type="PIRSF" id="PIRSF002741">
    <property type="entry name" value="MppA"/>
    <property type="match status" value="1"/>
</dbReference>
<dbReference type="EMBL" id="JACCBE010000001">
    <property type="protein sequence ID" value="NYD58805.1"/>
    <property type="molecule type" value="Genomic_DNA"/>
</dbReference>
<organism evidence="4 5">
    <name type="scientific">Nocardioides marinisabuli</name>
    <dbReference type="NCBI Taxonomy" id="419476"/>
    <lineage>
        <taxon>Bacteria</taxon>
        <taxon>Bacillati</taxon>
        <taxon>Actinomycetota</taxon>
        <taxon>Actinomycetes</taxon>
        <taxon>Propionibacteriales</taxon>
        <taxon>Nocardioidaceae</taxon>
        <taxon>Nocardioides</taxon>
    </lineage>
</organism>
<evidence type="ECO:0000256" key="1">
    <source>
        <dbReference type="SAM" id="MobiDB-lite"/>
    </source>
</evidence>
<dbReference type="Gene3D" id="3.40.190.10">
    <property type="entry name" value="Periplasmic binding protein-like II"/>
    <property type="match status" value="1"/>
</dbReference>
<feature type="region of interest" description="Disordered" evidence="1">
    <location>
        <begin position="20"/>
        <end position="54"/>
    </location>
</feature>
<feature type="chain" id="PRO_5038754553" evidence="2">
    <location>
        <begin position="23"/>
        <end position="587"/>
    </location>
</feature>
<dbReference type="PANTHER" id="PTHR30290:SF83">
    <property type="entry name" value="ABC TRANSPORTER SUBSTRATE-BINDING PROTEIN"/>
    <property type="match status" value="1"/>
</dbReference>
<evidence type="ECO:0000313" key="4">
    <source>
        <dbReference type="EMBL" id="NYD58805.1"/>
    </source>
</evidence>
<dbReference type="InterPro" id="IPR039424">
    <property type="entry name" value="SBP_5"/>
</dbReference>
<feature type="compositionally biased region" description="Basic and acidic residues" evidence="1">
    <location>
        <begin position="32"/>
        <end position="49"/>
    </location>
</feature>
<reference evidence="4 5" key="1">
    <citation type="submission" date="2020-07" db="EMBL/GenBank/DDBJ databases">
        <title>Sequencing the genomes of 1000 actinobacteria strains.</title>
        <authorList>
            <person name="Klenk H.-P."/>
        </authorList>
    </citation>
    <scope>NUCLEOTIDE SEQUENCE [LARGE SCALE GENOMIC DNA]</scope>
    <source>
        <strain evidence="4 5">DSM 18965</strain>
    </source>
</reference>
<dbReference type="GO" id="GO:0042597">
    <property type="term" value="C:periplasmic space"/>
    <property type="evidence" value="ECO:0007669"/>
    <property type="project" value="UniProtKB-ARBA"/>
</dbReference>
<gene>
    <name evidence="4" type="ORF">BKA08_003043</name>
</gene>
<protein>
    <submittedName>
        <fullName evidence="4">Peptide/nickel transport system substrate-binding protein</fullName>
    </submittedName>
</protein>
<dbReference type="AlphaFoldDB" id="A0A7Y9F536"/>
<dbReference type="PROSITE" id="PS51257">
    <property type="entry name" value="PROKAR_LIPOPROTEIN"/>
    <property type="match status" value="1"/>
</dbReference>
<accession>A0A7Y9F536</accession>
<feature type="signal peptide" evidence="2">
    <location>
        <begin position="1"/>
        <end position="22"/>
    </location>
</feature>
<dbReference type="PANTHER" id="PTHR30290">
    <property type="entry name" value="PERIPLASMIC BINDING COMPONENT OF ABC TRANSPORTER"/>
    <property type="match status" value="1"/>
</dbReference>
<dbReference type="InterPro" id="IPR000914">
    <property type="entry name" value="SBP_5_dom"/>
</dbReference>
<dbReference type="RefSeq" id="WP_179616360.1">
    <property type="nucleotide sequence ID" value="NZ_CP059163.1"/>
</dbReference>
<comment type="caution">
    <text evidence="4">The sequence shown here is derived from an EMBL/GenBank/DDBJ whole genome shotgun (WGS) entry which is preliminary data.</text>
</comment>